<dbReference type="InterPro" id="IPR046830">
    <property type="entry name" value="Calmod_bind_M"/>
</dbReference>
<gene>
    <name evidence="13" type="ORF">RJ639_046038</name>
</gene>
<feature type="domain" description="Calmodulin binding protein C-terminal" evidence="12">
    <location>
        <begin position="461"/>
        <end position="520"/>
    </location>
</feature>
<evidence type="ECO:0000256" key="2">
    <source>
        <dbReference type="ARBA" id="ARBA00007214"/>
    </source>
</evidence>
<keyword evidence="3" id="KW-0805">Transcription regulation</keyword>
<evidence type="ECO:0000259" key="9">
    <source>
        <dbReference type="Pfam" id="PF07887"/>
    </source>
</evidence>
<dbReference type="InterPro" id="IPR046431">
    <property type="entry name" value="FAF_dom"/>
</dbReference>
<feature type="compositionally biased region" description="Basic and acidic residues" evidence="8">
    <location>
        <begin position="1"/>
        <end position="19"/>
    </location>
</feature>
<dbReference type="GO" id="GO:0005516">
    <property type="term" value="F:calmodulin binding"/>
    <property type="evidence" value="ECO:0007669"/>
    <property type="project" value="InterPro"/>
</dbReference>
<keyword evidence="5" id="KW-0010">Activator</keyword>
<dbReference type="PANTHER" id="PTHR31713">
    <property type="entry name" value="OS02G0177800 PROTEIN"/>
    <property type="match status" value="1"/>
</dbReference>
<evidence type="ECO:0000256" key="7">
    <source>
        <dbReference type="ARBA" id="ARBA00023242"/>
    </source>
</evidence>
<dbReference type="PANTHER" id="PTHR31713:SF42">
    <property type="entry name" value="PROTEIN SAR DEFICIENT 1"/>
    <property type="match status" value="1"/>
</dbReference>
<evidence type="ECO:0000256" key="4">
    <source>
        <dbReference type="ARBA" id="ARBA00023125"/>
    </source>
</evidence>
<comment type="similarity">
    <text evidence="2">Belongs to the plant ACBP60 protein family.</text>
</comment>
<dbReference type="Proteomes" id="UP001188597">
    <property type="component" value="Unassembled WGS sequence"/>
</dbReference>
<evidence type="ECO:0000259" key="10">
    <source>
        <dbReference type="Pfam" id="PF11250"/>
    </source>
</evidence>
<dbReference type="Pfam" id="PF11250">
    <property type="entry name" value="FAF"/>
    <property type="match status" value="1"/>
</dbReference>
<dbReference type="InterPro" id="IPR012416">
    <property type="entry name" value="CBP60"/>
</dbReference>
<evidence type="ECO:0000256" key="6">
    <source>
        <dbReference type="ARBA" id="ARBA00023163"/>
    </source>
</evidence>
<evidence type="ECO:0000256" key="3">
    <source>
        <dbReference type="ARBA" id="ARBA00023015"/>
    </source>
</evidence>
<evidence type="ECO:0000313" key="14">
    <source>
        <dbReference type="Proteomes" id="UP001188597"/>
    </source>
</evidence>
<dbReference type="Pfam" id="PF20452">
    <property type="entry name" value="Calmod_bind_C"/>
    <property type="match status" value="1"/>
</dbReference>
<dbReference type="GO" id="GO:0003700">
    <property type="term" value="F:DNA-binding transcription factor activity"/>
    <property type="evidence" value="ECO:0007669"/>
    <property type="project" value="TreeGrafter"/>
</dbReference>
<proteinExistence type="inferred from homology"/>
<evidence type="ECO:0008006" key="15">
    <source>
        <dbReference type="Google" id="ProtNLM"/>
    </source>
</evidence>
<keyword evidence="7" id="KW-0539">Nucleus</keyword>
<reference evidence="13" key="1">
    <citation type="submission" date="2022-12" db="EMBL/GenBank/DDBJ databases">
        <title>Draft genome assemblies for two species of Escallonia (Escalloniales).</title>
        <authorList>
            <person name="Chanderbali A."/>
            <person name="Dervinis C."/>
            <person name="Anghel I."/>
            <person name="Soltis D."/>
            <person name="Soltis P."/>
            <person name="Zapata F."/>
        </authorList>
    </citation>
    <scope>NUCLEOTIDE SEQUENCE</scope>
    <source>
        <strain evidence="13">UCBG64.0493</strain>
        <tissue evidence="13">Leaf</tissue>
    </source>
</reference>
<sequence>MPAKRSFHESGSDKDQQNEKRRRTRPTLASYVLETQPSCLFLVISEVLLGNFLQNFCSALEPMLRSVVNSEVERGLRRRTPPLTRSASLQIQALEPTSLMLMFSKDLSLPLFTGSKIVDVESNPLQVILVDTRGDQNVPTTLPYPLKVEIVVLDGDFPRGDCETWTSDEFGKNIVKERTGRRPLLAGELNLTMRDGFSPIGDIEFTDNSSWIRSRKFRLGSRVVQEARQGLKIKEAMTKAFVVKDHRGELPEVELKDKIEIEAEVLGQPCGAGVKTRRRWWGKRLEKGKKEYPPAIPWLARTENLPSAHMPWVFRRHYIADGRLVITEKKVEQHDILGDCQEMEEDGGGGGEMDSGDGVDDVGTTVMGGGKCFEYREGVRSVYKKHHPPMLKDEVWRLEKIGKDGAFHRKLASEGIKSVQDFLKLSIVNPSNLRTILGVGMSEKMWEVTLKHARTCVMGRKLYISHGPNYTIILNPICQVVKAVINGQIYTNRDLTISNRAFIENLVKDAYTNWNSLEEVDGMSNEPSLLTQGDFVDQYSNQCHATVRSDEHRARLMDESIQVASMPSNAIIQCNDWVVSSAYISSTPIENGAPYNFSESSSDGEVTFSRSFVHGS</sequence>
<dbReference type="Pfam" id="PF20451">
    <property type="entry name" value="Calmod_bind_M"/>
    <property type="match status" value="1"/>
</dbReference>
<comment type="subcellular location">
    <subcellularLocation>
        <location evidence="1">Nucleus</location>
    </subcellularLocation>
</comment>
<evidence type="ECO:0000256" key="5">
    <source>
        <dbReference type="ARBA" id="ARBA00023159"/>
    </source>
</evidence>
<keyword evidence="6" id="KW-0804">Transcription</keyword>
<dbReference type="GO" id="GO:0005634">
    <property type="term" value="C:nucleus"/>
    <property type="evidence" value="ECO:0007669"/>
    <property type="project" value="UniProtKB-SubCell"/>
</dbReference>
<dbReference type="Pfam" id="PF07887">
    <property type="entry name" value="Calmodulin_bind"/>
    <property type="match status" value="1"/>
</dbReference>
<feature type="domain" description="Calmodulin binding protein central" evidence="11">
    <location>
        <begin position="390"/>
        <end position="456"/>
    </location>
</feature>
<evidence type="ECO:0000256" key="8">
    <source>
        <dbReference type="SAM" id="MobiDB-lite"/>
    </source>
</evidence>
<feature type="domain" description="FAF" evidence="10">
    <location>
        <begin position="291"/>
        <end position="337"/>
    </location>
</feature>
<accession>A0AA88W7I5</accession>
<name>A0AA88W7I5_9ASTE</name>
<evidence type="ECO:0000259" key="11">
    <source>
        <dbReference type="Pfam" id="PF20451"/>
    </source>
</evidence>
<organism evidence="13 14">
    <name type="scientific">Escallonia herrerae</name>
    <dbReference type="NCBI Taxonomy" id="1293975"/>
    <lineage>
        <taxon>Eukaryota</taxon>
        <taxon>Viridiplantae</taxon>
        <taxon>Streptophyta</taxon>
        <taxon>Embryophyta</taxon>
        <taxon>Tracheophyta</taxon>
        <taxon>Spermatophyta</taxon>
        <taxon>Magnoliopsida</taxon>
        <taxon>eudicotyledons</taxon>
        <taxon>Gunneridae</taxon>
        <taxon>Pentapetalae</taxon>
        <taxon>asterids</taxon>
        <taxon>campanulids</taxon>
        <taxon>Escalloniales</taxon>
        <taxon>Escalloniaceae</taxon>
        <taxon>Escallonia</taxon>
    </lineage>
</organism>
<feature type="region of interest" description="Disordered" evidence="8">
    <location>
        <begin position="1"/>
        <end position="24"/>
    </location>
</feature>
<dbReference type="GO" id="GO:0043565">
    <property type="term" value="F:sequence-specific DNA binding"/>
    <property type="evidence" value="ECO:0007669"/>
    <property type="project" value="TreeGrafter"/>
</dbReference>
<comment type="caution">
    <text evidence="13">The sequence shown here is derived from an EMBL/GenBank/DDBJ whole genome shotgun (WGS) entry which is preliminary data.</text>
</comment>
<dbReference type="GO" id="GO:0080142">
    <property type="term" value="P:regulation of salicylic acid biosynthetic process"/>
    <property type="evidence" value="ECO:0007669"/>
    <property type="project" value="TreeGrafter"/>
</dbReference>
<dbReference type="InterPro" id="IPR046829">
    <property type="entry name" value="Calmod_bind_C"/>
</dbReference>
<dbReference type="EMBL" id="JAVXUP010000783">
    <property type="protein sequence ID" value="KAK3021008.1"/>
    <property type="molecule type" value="Genomic_DNA"/>
</dbReference>
<feature type="domain" description="Calmodulin binding protein-like N-terminal" evidence="9">
    <location>
        <begin position="100"/>
        <end position="246"/>
    </location>
</feature>
<protein>
    <recommendedName>
        <fullName evidence="15">Protein SAR DEFICIENT 1</fullName>
    </recommendedName>
</protein>
<keyword evidence="4" id="KW-0238">DNA-binding</keyword>
<keyword evidence="14" id="KW-1185">Reference proteome</keyword>
<evidence type="ECO:0000256" key="1">
    <source>
        <dbReference type="ARBA" id="ARBA00004123"/>
    </source>
</evidence>
<evidence type="ECO:0000259" key="12">
    <source>
        <dbReference type="Pfam" id="PF20452"/>
    </source>
</evidence>
<evidence type="ECO:0000313" key="13">
    <source>
        <dbReference type="EMBL" id="KAK3021008.1"/>
    </source>
</evidence>
<dbReference type="AlphaFoldDB" id="A0AA88W7I5"/>
<dbReference type="InterPro" id="IPR046831">
    <property type="entry name" value="Calmodulin_bind_N"/>
</dbReference>